<keyword evidence="3" id="KW-0238">DNA-binding</keyword>
<dbReference type="GO" id="GO:0004519">
    <property type="term" value="F:endonuclease activity"/>
    <property type="evidence" value="ECO:0007669"/>
    <property type="project" value="UniProtKB-KW"/>
</dbReference>
<evidence type="ECO:0000313" key="6">
    <source>
        <dbReference type="EMBL" id="MBS2963958.1"/>
    </source>
</evidence>
<dbReference type="Gene3D" id="3.90.220.20">
    <property type="entry name" value="DNA methylase specificity domains"/>
    <property type="match status" value="1"/>
</dbReference>
<dbReference type="RefSeq" id="WP_211468134.1">
    <property type="nucleotide sequence ID" value="NZ_JAGSXH010000038.1"/>
</dbReference>
<evidence type="ECO:0000256" key="2">
    <source>
        <dbReference type="ARBA" id="ARBA00022747"/>
    </source>
</evidence>
<dbReference type="GO" id="GO:0016787">
    <property type="term" value="F:hydrolase activity"/>
    <property type="evidence" value="ECO:0007669"/>
    <property type="project" value="UniProtKB-KW"/>
</dbReference>
<dbReference type="SUPFAM" id="SSF116734">
    <property type="entry name" value="DNA methylase specificity domain"/>
    <property type="match status" value="1"/>
</dbReference>
<keyword evidence="6" id="KW-0378">Hydrolase</keyword>
<proteinExistence type="inferred from homology"/>
<keyword evidence="2" id="KW-0680">Restriction system</keyword>
<keyword evidence="7" id="KW-1185">Reference proteome</keyword>
<dbReference type="EMBL" id="JAGSXH010000038">
    <property type="protein sequence ID" value="MBS2963958.1"/>
    <property type="molecule type" value="Genomic_DNA"/>
</dbReference>
<feature type="domain" description="Type I restriction modification DNA specificity" evidence="5">
    <location>
        <begin position="4"/>
        <end position="175"/>
    </location>
</feature>
<dbReference type="PANTHER" id="PTHR30408:SF12">
    <property type="entry name" value="TYPE I RESTRICTION ENZYME MJAVIII SPECIFICITY SUBUNIT"/>
    <property type="match status" value="1"/>
</dbReference>
<feature type="compositionally biased region" description="Basic residues" evidence="4">
    <location>
        <begin position="214"/>
        <end position="228"/>
    </location>
</feature>
<protein>
    <submittedName>
        <fullName evidence="6">Restriction endonuclease subunit S</fullName>
        <ecNumber evidence="6">3.1.21.-</ecNumber>
    </submittedName>
</protein>
<evidence type="ECO:0000256" key="1">
    <source>
        <dbReference type="ARBA" id="ARBA00010923"/>
    </source>
</evidence>
<reference evidence="6" key="1">
    <citation type="submission" date="2021-04" db="EMBL/GenBank/DDBJ databases">
        <title>Genome based classification of Actinospica acidithermotolerans sp. nov., an actinobacterium isolated from an Indonesian hot spring.</title>
        <authorList>
            <person name="Kusuma A.B."/>
            <person name="Putra K.E."/>
            <person name="Nafisah S."/>
            <person name="Loh J."/>
            <person name="Nouioui I."/>
            <person name="Goodfellow M."/>
        </authorList>
    </citation>
    <scope>NUCLEOTIDE SEQUENCE</scope>
    <source>
        <strain evidence="6">DSM 45618</strain>
    </source>
</reference>
<dbReference type="AlphaFoldDB" id="A0A8J7WKG4"/>
<dbReference type="InterPro" id="IPR000055">
    <property type="entry name" value="Restrct_endonuc_typeI_TRD"/>
</dbReference>
<accession>A0A8J7WKG4</accession>
<dbReference type="Proteomes" id="UP000677913">
    <property type="component" value="Unassembled WGS sequence"/>
</dbReference>
<keyword evidence="6" id="KW-0540">Nuclease</keyword>
<dbReference type="EC" id="3.1.21.-" evidence="6"/>
<dbReference type="PANTHER" id="PTHR30408">
    <property type="entry name" value="TYPE-1 RESTRICTION ENZYME ECOKI SPECIFICITY PROTEIN"/>
    <property type="match status" value="1"/>
</dbReference>
<comment type="caution">
    <text evidence="6">The sequence shown here is derived from an EMBL/GenBank/DDBJ whole genome shotgun (WGS) entry which is preliminary data.</text>
</comment>
<feature type="region of interest" description="Disordered" evidence="4">
    <location>
        <begin position="205"/>
        <end position="228"/>
    </location>
</feature>
<dbReference type="GO" id="GO:0009307">
    <property type="term" value="P:DNA restriction-modification system"/>
    <property type="evidence" value="ECO:0007669"/>
    <property type="project" value="UniProtKB-KW"/>
</dbReference>
<dbReference type="Pfam" id="PF01420">
    <property type="entry name" value="Methylase_S"/>
    <property type="match status" value="1"/>
</dbReference>
<comment type="similarity">
    <text evidence="1">Belongs to the type-I restriction system S methylase family.</text>
</comment>
<dbReference type="InterPro" id="IPR044946">
    <property type="entry name" value="Restrct_endonuc_typeI_TRD_sf"/>
</dbReference>
<gene>
    <name evidence="6" type="ORF">KGA66_12955</name>
</gene>
<dbReference type="GO" id="GO:0003677">
    <property type="term" value="F:DNA binding"/>
    <property type="evidence" value="ECO:0007669"/>
    <property type="project" value="UniProtKB-KW"/>
</dbReference>
<name>A0A8J7WKG4_9ACTN</name>
<sequence length="228" mass="24905">MTSDTWTWIRLDDLCEIAPGPSGTVQGELSEGVDGVPVLTPPEITADHTIDARAIRMIPQRRAVDLAKFRLLPGDLVCVRQGSLGRTVLIGAEQESWLYGSACMRLRVRPEAGVLSAYLHRYMAHPPVRDALIARANPGTVPTLNKATFAELLIALPGLAEQRAVAGALDAIDTQAESYRQMARRYEAMRPALLSEFLGDRLPEVTASGPMVRGPRRNSPSRRGNRLS</sequence>
<evidence type="ECO:0000313" key="7">
    <source>
        <dbReference type="Proteomes" id="UP000677913"/>
    </source>
</evidence>
<dbReference type="InterPro" id="IPR052021">
    <property type="entry name" value="Type-I_RS_S_subunit"/>
</dbReference>
<evidence type="ECO:0000256" key="4">
    <source>
        <dbReference type="SAM" id="MobiDB-lite"/>
    </source>
</evidence>
<evidence type="ECO:0000256" key="3">
    <source>
        <dbReference type="ARBA" id="ARBA00023125"/>
    </source>
</evidence>
<organism evidence="6 7">
    <name type="scientific">Actinocrinis puniceicyclus</name>
    <dbReference type="NCBI Taxonomy" id="977794"/>
    <lineage>
        <taxon>Bacteria</taxon>
        <taxon>Bacillati</taxon>
        <taxon>Actinomycetota</taxon>
        <taxon>Actinomycetes</taxon>
        <taxon>Catenulisporales</taxon>
        <taxon>Actinospicaceae</taxon>
        <taxon>Actinocrinis</taxon>
    </lineage>
</organism>
<keyword evidence="6" id="KW-0255">Endonuclease</keyword>
<evidence type="ECO:0000259" key="5">
    <source>
        <dbReference type="Pfam" id="PF01420"/>
    </source>
</evidence>